<dbReference type="AlphaFoldDB" id="A0A383ATJ7"/>
<organism evidence="1">
    <name type="scientific">marine metagenome</name>
    <dbReference type="NCBI Taxonomy" id="408172"/>
    <lineage>
        <taxon>unclassified sequences</taxon>
        <taxon>metagenomes</taxon>
        <taxon>ecological metagenomes</taxon>
    </lineage>
</organism>
<proteinExistence type="predicted"/>
<dbReference type="EMBL" id="UINC01194684">
    <property type="protein sequence ID" value="SVE10893.1"/>
    <property type="molecule type" value="Genomic_DNA"/>
</dbReference>
<protein>
    <submittedName>
        <fullName evidence="1">Uncharacterized protein</fullName>
    </submittedName>
</protein>
<reference evidence="1" key="1">
    <citation type="submission" date="2018-05" db="EMBL/GenBank/DDBJ databases">
        <authorList>
            <person name="Lanie J.A."/>
            <person name="Ng W.-L."/>
            <person name="Kazmierczak K.M."/>
            <person name="Andrzejewski T.M."/>
            <person name="Davidsen T.M."/>
            <person name="Wayne K.J."/>
            <person name="Tettelin H."/>
            <person name="Glass J.I."/>
            <person name="Rusch D."/>
            <person name="Podicherti R."/>
            <person name="Tsui H.-C.T."/>
            <person name="Winkler M.E."/>
        </authorList>
    </citation>
    <scope>NUCLEOTIDE SEQUENCE</scope>
</reference>
<name>A0A383ATJ7_9ZZZZ</name>
<sequence>MKILLGFTDAKDTDMKRPQHLNKPAAETEKRNFSRLDLKQEPALSAVLVLPDRSAFYTPLRNLSANGFSCELLRVVSLREAILFTQSFFYLLKNRPLSTPGRFWS</sequence>
<evidence type="ECO:0000313" key="1">
    <source>
        <dbReference type="EMBL" id="SVE10893.1"/>
    </source>
</evidence>
<accession>A0A383ATJ7</accession>
<gene>
    <name evidence="1" type="ORF">METZ01_LOCUS463747</name>
</gene>